<feature type="compositionally biased region" description="Acidic residues" evidence="1">
    <location>
        <begin position="66"/>
        <end position="75"/>
    </location>
</feature>
<gene>
    <name evidence="2" type="ORF">R5R35_000061</name>
</gene>
<sequence>MESTMSIVKKNGTEICFVIVNRLKFDISKIEEWEQKDDMEISFVTVNKFDDDISKIINHKKKTDEKEEDREEDKEQDIITQEWPRDTESESDWEENRRMERYWLRELA</sequence>
<evidence type="ECO:0000313" key="2">
    <source>
        <dbReference type="EMBL" id="KAK7788448.1"/>
    </source>
</evidence>
<evidence type="ECO:0000313" key="3">
    <source>
        <dbReference type="Proteomes" id="UP001378592"/>
    </source>
</evidence>
<dbReference type="EMBL" id="JAZDUA010001105">
    <property type="protein sequence ID" value="KAK7788448.1"/>
    <property type="molecule type" value="Genomic_DNA"/>
</dbReference>
<feature type="compositionally biased region" description="Basic and acidic residues" evidence="1">
    <location>
        <begin position="83"/>
        <end position="95"/>
    </location>
</feature>
<dbReference type="AlphaFoldDB" id="A0AAN9V2P7"/>
<keyword evidence="3" id="KW-1185">Reference proteome</keyword>
<proteinExistence type="predicted"/>
<dbReference type="Proteomes" id="UP001378592">
    <property type="component" value="Unassembled WGS sequence"/>
</dbReference>
<evidence type="ECO:0000256" key="1">
    <source>
        <dbReference type="SAM" id="MobiDB-lite"/>
    </source>
</evidence>
<organism evidence="2 3">
    <name type="scientific">Gryllus longicercus</name>
    <dbReference type="NCBI Taxonomy" id="2509291"/>
    <lineage>
        <taxon>Eukaryota</taxon>
        <taxon>Metazoa</taxon>
        <taxon>Ecdysozoa</taxon>
        <taxon>Arthropoda</taxon>
        <taxon>Hexapoda</taxon>
        <taxon>Insecta</taxon>
        <taxon>Pterygota</taxon>
        <taxon>Neoptera</taxon>
        <taxon>Polyneoptera</taxon>
        <taxon>Orthoptera</taxon>
        <taxon>Ensifera</taxon>
        <taxon>Gryllidea</taxon>
        <taxon>Grylloidea</taxon>
        <taxon>Gryllidae</taxon>
        <taxon>Gryllinae</taxon>
        <taxon>Gryllus</taxon>
    </lineage>
</organism>
<reference evidence="2 3" key="1">
    <citation type="submission" date="2024-03" db="EMBL/GenBank/DDBJ databases">
        <title>The genome assembly and annotation of the cricket Gryllus longicercus Weissman &amp; Gray.</title>
        <authorList>
            <person name="Szrajer S."/>
            <person name="Gray D."/>
            <person name="Ylla G."/>
        </authorList>
    </citation>
    <scope>NUCLEOTIDE SEQUENCE [LARGE SCALE GENOMIC DNA]</scope>
    <source>
        <strain evidence="2">DAG 2021-001</strain>
        <tissue evidence="2">Whole body minus gut</tissue>
    </source>
</reference>
<name>A0AAN9V2P7_9ORTH</name>
<comment type="caution">
    <text evidence="2">The sequence shown here is derived from an EMBL/GenBank/DDBJ whole genome shotgun (WGS) entry which is preliminary data.</text>
</comment>
<protein>
    <submittedName>
        <fullName evidence="2">Uncharacterized protein</fullName>
    </submittedName>
</protein>
<accession>A0AAN9V2P7</accession>
<feature type="region of interest" description="Disordered" evidence="1">
    <location>
        <begin position="60"/>
        <end position="95"/>
    </location>
</feature>